<reference evidence="2 3" key="1">
    <citation type="submission" date="2023-07" db="EMBL/GenBank/DDBJ databases">
        <title>Sequencing the genomes of 1000 actinobacteria strains.</title>
        <authorList>
            <person name="Klenk H.-P."/>
        </authorList>
    </citation>
    <scope>NUCLEOTIDE SEQUENCE [LARGE SCALE GENOMIC DNA]</scope>
    <source>
        <strain evidence="2 3">DSM 44711</strain>
    </source>
</reference>
<dbReference type="EMBL" id="JAVDYC010000001">
    <property type="protein sequence ID" value="MDR7323453.1"/>
    <property type="molecule type" value="Genomic_DNA"/>
</dbReference>
<accession>A0AAE3ZSQ0</accession>
<proteinExistence type="predicted"/>
<sequence>MSASEIETGSSERFPDRGERAGDPLPAFAVEFLVCTSCRGAGWKYVVRRSAMRVMACTCERVDASFRRPCLDCGGSGKLPRFDVASVQVMRAKLAPFLNPGPHQE</sequence>
<evidence type="ECO:0000256" key="1">
    <source>
        <dbReference type="SAM" id="MobiDB-lite"/>
    </source>
</evidence>
<feature type="region of interest" description="Disordered" evidence="1">
    <location>
        <begin position="1"/>
        <end position="21"/>
    </location>
</feature>
<name>A0AAE3ZSQ0_9ACTN</name>
<comment type="caution">
    <text evidence="2">The sequence shown here is derived from an EMBL/GenBank/DDBJ whole genome shotgun (WGS) entry which is preliminary data.</text>
</comment>
<keyword evidence="3" id="KW-1185">Reference proteome</keyword>
<organism evidence="2 3">
    <name type="scientific">Catenuloplanes niger</name>
    <dbReference type="NCBI Taxonomy" id="587534"/>
    <lineage>
        <taxon>Bacteria</taxon>
        <taxon>Bacillati</taxon>
        <taxon>Actinomycetota</taxon>
        <taxon>Actinomycetes</taxon>
        <taxon>Micromonosporales</taxon>
        <taxon>Micromonosporaceae</taxon>
        <taxon>Catenuloplanes</taxon>
    </lineage>
</organism>
<evidence type="ECO:0000313" key="3">
    <source>
        <dbReference type="Proteomes" id="UP001183629"/>
    </source>
</evidence>
<dbReference type="InterPro" id="IPR036410">
    <property type="entry name" value="HSP_DnaJ_Cys-rich_dom_sf"/>
</dbReference>
<evidence type="ECO:0000313" key="2">
    <source>
        <dbReference type="EMBL" id="MDR7323453.1"/>
    </source>
</evidence>
<dbReference type="Proteomes" id="UP001183629">
    <property type="component" value="Unassembled WGS sequence"/>
</dbReference>
<protein>
    <submittedName>
        <fullName evidence="2">Uncharacterized protein</fullName>
    </submittedName>
</protein>
<dbReference type="AlphaFoldDB" id="A0AAE3ZSQ0"/>
<feature type="compositionally biased region" description="Polar residues" evidence="1">
    <location>
        <begin position="1"/>
        <end position="11"/>
    </location>
</feature>
<gene>
    <name evidence="2" type="ORF">J2S44_003703</name>
</gene>
<dbReference type="SUPFAM" id="SSF57938">
    <property type="entry name" value="DnaJ/Hsp40 cysteine-rich domain"/>
    <property type="match status" value="1"/>
</dbReference>